<comment type="caution">
    <text evidence="1">The sequence shown here is derived from an EMBL/GenBank/DDBJ whole genome shotgun (WGS) entry which is preliminary data.</text>
</comment>
<reference evidence="1 2" key="2">
    <citation type="journal article" date="2013" name="Environ. Sci. Technol.">
        <title>The 4-tert-butylphenol-utilizing bacterium Sphingobium fuliginis OMI can degrade bisphenols via phenolic ring hydroxylation and meta-cleavage pathway.</title>
        <authorList>
            <person name="Ogata Y."/>
            <person name="Goda S."/>
            <person name="Toyama T."/>
            <person name="Sei K."/>
            <person name="Ike M."/>
        </authorList>
    </citation>
    <scope>NUCLEOTIDE SEQUENCE [LARGE SCALE GENOMIC DNA]</scope>
    <source>
        <strain evidence="1 2">OMI</strain>
    </source>
</reference>
<sequence>MPKARERCQSGFSSQILSVRRDQLYEATPALHLPIAKIR</sequence>
<organism evidence="1 2">
    <name type="scientific">Sphingobium fuliginis (strain ATCC 27551)</name>
    <dbReference type="NCBI Taxonomy" id="336203"/>
    <lineage>
        <taxon>Bacteria</taxon>
        <taxon>Pseudomonadati</taxon>
        <taxon>Pseudomonadota</taxon>
        <taxon>Alphaproteobacteria</taxon>
        <taxon>Sphingomonadales</taxon>
        <taxon>Sphingomonadaceae</taxon>
        <taxon>Sphingobium</taxon>
    </lineage>
</organism>
<gene>
    <name evidence="1" type="ORF">SFOMI_2315</name>
</gene>
<name>A0A292ZAK7_SPHSA</name>
<reference evidence="1 2" key="1">
    <citation type="journal article" date="2013" name="Biodegradation">
        <title>Occurrence of 4-tert-butylphenol (4-t-BP) biodegradation in an aquatic sample caused by the presence of Spirodela polyrrhiza and isolation of a 4-t-BP-utilizing bacterium.</title>
        <authorList>
            <person name="Ogata Y."/>
            <person name="Toyama T."/>
            <person name="Yu N."/>
            <person name="Wang X."/>
            <person name="Sei K."/>
            <person name="Ike M."/>
        </authorList>
    </citation>
    <scope>NUCLEOTIDE SEQUENCE [LARGE SCALE GENOMIC DNA]</scope>
    <source>
        <strain evidence="1 2">OMI</strain>
    </source>
</reference>
<dbReference type="Proteomes" id="UP000221538">
    <property type="component" value="Unassembled WGS sequence"/>
</dbReference>
<dbReference type="AlphaFoldDB" id="A0A292ZAK7"/>
<dbReference type="EMBL" id="BEWI01000031">
    <property type="protein sequence ID" value="GAY21762.1"/>
    <property type="molecule type" value="Genomic_DNA"/>
</dbReference>
<protein>
    <submittedName>
        <fullName evidence="1">Uncharacterized protein</fullName>
    </submittedName>
</protein>
<proteinExistence type="predicted"/>
<accession>A0A292ZAK7</accession>
<evidence type="ECO:0000313" key="1">
    <source>
        <dbReference type="EMBL" id="GAY21762.1"/>
    </source>
</evidence>
<evidence type="ECO:0000313" key="2">
    <source>
        <dbReference type="Proteomes" id="UP000221538"/>
    </source>
</evidence>